<keyword evidence="1" id="KW-1133">Transmembrane helix</keyword>
<feature type="transmembrane region" description="Helical" evidence="1">
    <location>
        <begin position="361"/>
        <end position="379"/>
    </location>
</feature>
<keyword evidence="3" id="KW-1185">Reference proteome</keyword>
<feature type="transmembrane region" description="Helical" evidence="1">
    <location>
        <begin position="90"/>
        <end position="112"/>
    </location>
</feature>
<dbReference type="RefSeq" id="WP_090656970.1">
    <property type="nucleotide sequence ID" value="NZ_FOXQ01000003.1"/>
</dbReference>
<feature type="transmembrane region" description="Helical" evidence="1">
    <location>
        <begin position="305"/>
        <end position="322"/>
    </location>
</feature>
<dbReference type="STRING" id="1465490.SAMN05444277_103273"/>
<feature type="transmembrane region" description="Helical" evidence="1">
    <location>
        <begin position="12"/>
        <end position="34"/>
    </location>
</feature>
<keyword evidence="1" id="KW-0812">Transmembrane</keyword>
<feature type="transmembrane region" description="Helical" evidence="1">
    <location>
        <begin position="179"/>
        <end position="207"/>
    </location>
</feature>
<proteinExistence type="predicted"/>
<keyword evidence="1" id="KW-0472">Membrane</keyword>
<evidence type="ECO:0000313" key="2">
    <source>
        <dbReference type="EMBL" id="SFP94263.1"/>
    </source>
</evidence>
<dbReference type="EMBL" id="FOXQ01000003">
    <property type="protein sequence ID" value="SFP94263.1"/>
    <property type="molecule type" value="Genomic_DNA"/>
</dbReference>
<sequence>MQQNKSITRQKIIVLITALIALILPLVLIEMQVFRLTDGKLIYPLDDTYIHMVIAKNLALHNNWGISPEAFQSASSSILYTVLLSALFKLFSVNTLIPFIVNLVAAVILIFIIQRRLQKEDVGFIWQLLVLLLVIFFTPLPILIISGMEHTIQCLFSFLFIFNFSEWTKTRERSIPKSLFIYGMIICSIRYEGLFIIAIACCALLYYRKIIPAFLLGFVSILPLVIFGFISLLKDSYFLPNSVLLKASPVELSHSGFSGYLSNILIEKLTLAKTGITALATQRLLLILPCAYLLFWKQLKNKPDYSLIILFITICTVLQLAFAKTGWFYRYEAYLVMCTVVIVSVLVVKYIKQIRWRENKVLLPVFAFIFFFLFFPLILRSAAAYSKAAQACTNIYEQQYQMGNFIKKFYNTDTIAVNDIGAVSFFNQSTIVDLWGLANMDVAKAKKDGYDTPEFLNEIVQKNKVEFAIVYDSWFDDALLHKWKKVATWQIENNVICGDATVSFYAIKPESDETLIKNLTTYQSLLPTDITVKYYNE</sequence>
<feature type="transmembrane region" description="Helical" evidence="1">
    <location>
        <begin position="124"/>
        <end position="144"/>
    </location>
</feature>
<dbReference type="AlphaFoldDB" id="A0A1I5UG63"/>
<feature type="transmembrane region" description="Helical" evidence="1">
    <location>
        <begin position="328"/>
        <end position="349"/>
    </location>
</feature>
<evidence type="ECO:0000256" key="1">
    <source>
        <dbReference type="SAM" id="Phobius"/>
    </source>
</evidence>
<name>A0A1I5UG63_9BACT</name>
<gene>
    <name evidence="2" type="ORF">SAMN05444277_103273</name>
</gene>
<feature type="transmembrane region" description="Helical" evidence="1">
    <location>
        <begin position="213"/>
        <end position="233"/>
    </location>
</feature>
<evidence type="ECO:0000313" key="3">
    <source>
        <dbReference type="Proteomes" id="UP000199031"/>
    </source>
</evidence>
<dbReference type="OrthoDB" id="104925at2"/>
<reference evidence="2 3" key="1">
    <citation type="submission" date="2016-10" db="EMBL/GenBank/DDBJ databases">
        <authorList>
            <person name="de Groot N.N."/>
        </authorList>
    </citation>
    <scope>NUCLEOTIDE SEQUENCE [LARGE SCALE GENOMIC DNA]</scope>
    <source>
        <strain evidence="2 3">DSM 28286</strain>
    </source>
</reference>
<protein>
    <recommendedName>
        <fullName evidence="4">Dolichyl-phosphate-mannose-protein mannosyltransferase</fullName>
    </recommendedName>
</protein>
<evidence type="ECO:0008006" key="4">
    <source>
        <dbReference type="Google" id="ProtNLM"/>
    </source>
</evidence>
<accession>A0A1I5UG63</accession>
<dbReference type="Proteomes" id="UP000199031">
    <property type="component" value="Unassembled WGS sequence"/>
</dbReference>
<organism evidence="2 3">
    <name type="scientific">Parafilimonas terrae</name>
    <dbReference type="NCBI Taxonomy" id="1465490"/>
    <lineage>
        <taxon>Bacteria</taxon>
        <taxon>Pseudomonadati</taxon>
        <taxon>Bacteroidota</taxon>
        <taxon>Chitinophagia</taxon>
        <taxon>Chitinophagales</taxon>
        <taxon>Chitinophagaceae</taxon>
        <taxon>Parafilimonas</taxon>
    </lineage>
</organism>